<evidence type="ECO:0000313" key="4">
    <source>
        <dbReference type="Proteomes" id="UP000785783"/>
    </source>
</evidence>
<comment type="caution">
    <text evidence="3">The sequence shown here is derived from an EMBL/GenBank/DDBJ whole genome shotgun (WGS) entry which is preliminary data.</text>
</comment>
<sequence>MSDEAANALMKIVADAEKAGDPQTGERGLPPVHLWGPDYCGDIGMKIARDGQWYYDNSPIGRKKLVRLFSTILRHDDDGEHYLVTPVEKIRVDVEDAPFVATLMTASGEGRTQVLRFETNVGDFTEAGPDHPMRFEIDATTGEPSPYVHVRARLEALIARAVFYDLVELGEVHEDRFGVWSHGVFFPIASATAAGVES</sequence>
<feature type="domain" description="DUF1285" evidence="1">
    <location>
        <begin position="30"/>
        <end position="97"/>
    </location>
</feature>
<name>A0A937L2E2_9PROT</name>
<dbReference type="InterPro" id="IPR048342">
    <property type="entry name" value="DUF1285_C"/>
</dbReference>
<reference evidence="3" key="1">
    <citation type="submission" date="2020-10" db="EMBL/GenBank/DDBJ databases">
        <title>Microbiome of the Black Sea water column analyzed by genome centric metagenomics.</title>
        <authorList>
            <person name="Cabello-Yeves P.J."/>
            <person name="Callieri C."/>
            <person name="Picazo A."/>
            <person name="Mehrshad M."/>
            <person name="Haro-Moreno J.M."/>
            <person name="Roda-Garcia J."/>
            <person name="Dzembekova N."/>
            <person name="Slabakova V."/>
            <person name="Slabakova N."/>
            <person name="Moncheva S."/>
            <person name="Rodriguez-Valera F."/>
        </authorList>
    </citation>
    <scope>NUCLEOTIDE SEQUENCE</scope>
    <source>
        <strain evidence="3">BS307-5m-G5</strain>
    </source>
</reference>
<dbReference type="InterPro" id="IPR023361">
    <property type="entry name" value="DUF1285_beta_roll_sf"/>
</dbReference>
<dbReference type="PIRSF" id="PIRSF029557">
    <property type="entry name" value="UCP029557"/>
    <property type="match status" value="1"/>
</dbReference>
<evidence type="ECO:0000259" key="1">
    <source>
        <dbReference type="Pfam" id="PF06938"/>
    </source>
</evidence>
<evidence type="ECO:0000313" key="3">
    <source>
        <dbReference type="EMBL" id="MBL6761261.1"/>
    </source>
</evidence>
<dbReference type="Gene3D" id="2.30.270.10">
    <property type="entry name" value="duf1285 protein"/>
    <property type="match status" value="1"/>
</dbReference>
<accession>A0A937L2E2</accession>
<dbReference type="AlphaFoldDB" id="A0A937L2E2"/>
<dbReference type="Gene3D" id="2.20.70.10">
    <property type="match status" value="1"/>
</dbReference>
<dbReference type="Gene3D" id="3.10.540.10">
    <property type="entry name" value="duf1285 like domain"/>
    <property type="match status" value="1"/>
</dbReference>
<evidence type="ECO:0000259" key="2">
    <source>
        <dbReference type="Pfam" id="PF21028"/>
    </source>
</evidence>
<dbReference type="Pfam" id="PF21028">
    <property type="entry name" value="DUF1285_C"/>
    <property type="match status" value="1"/>
</dbReference>
<dbReference type="InterPro" id="IPR048341">
    <property type="entry name" value="DUF1285_N"/>
</dbReference>
<gene>
    <name evidence="3" type="ORF">ISQ19_01015</name>
</gene>
<dbReference type="InterPro" id="IPR010707">
    <property type="entry name" value="DUF1285"/>
</dbReference>
<dbReference type="EMBL" id="JADHOK010000006">
    <property type="protein sequence ID" value="MBL6761261.1"/>
    <property type="molecule type" value="Genomic_DNA"/>
</dbReference>
<proteinExistence type="predicted"/>
<dbReference type="Pfam" id="PF06938">
    <property type="entry name" value="DUF1285_N"/>
    <property type="match status" value="1"/>
</dbReference>
<protein>
    <submittedName>
        <fullName evidence="3">DUF1285 domain-containing protein</fullName>
    </submittedName>
</protein>
<feature type="domain" description="DUF1285" evidence="2">
    <location>
        <begin position="98"/>
        <end position="188"/>
    </location>
</feature>
<dbReference type="Proteomes" id="UP000785783">
    <property type="component" value="Unassembled WGS sequence"/>
</dbReference>
<organism evidence="3 4">
    <name type="scientific">PS1 clade bacterium</name>
    <dbReference type="NCBI Taxonomy" id="2175152"/>
    <lineage>
        <taxon>Bacteria</taxon>
        <taxon>Pseudomonadati</taxon>
        <taxon>Pseudomonadota</taxon>
        <taxon>Alphaproteobacteria</taxon>
        <taxon>PS1 clade</taxon>
    </lineage>
</organism>